<organism evidence="1 2">
    <name type="scientific">Novipirellula artificiosorum</name>
    <dbReference type="NCBI Taxonomy" id="2528016"/>
    <lineage>
        <taxon>Bacteria</taxon>
        <taxon>Pseudomonadati</taxon>
        <taxon>Planctomycetota</taxon>
        <taxon>Planctomycetia</taxon>
        <taxon>Pirellulales</taxon>
        <taxon>Pirellulaceae</taxon>
        <taxon>Novipirellula</taxon>
    </lineage>
</organism>
<proteinExistence type="predicted"/>
<dbReference type="EMBL" id="SJPV01000035">
    <property type="protein sequence ID" value="TWU27935.1"/>
    <property type="molecule type" value="Genomic_DNA"/>
</dbReference>
<dbReference type="Proteomes" id="UP000319143">
    <property type="component" value="Unassembled WGS sequence"/>
</dbReference>
<dbReference type="AlphaFoldDB" id="A0A5C6CVS9"/>
<accession>A0A5C6CVS9</accession>
<reference evidence="1 2" key="1">
    <citation type="submission" date="2019-02" db="EMBL/GenBank/DDBJ databases">
        <title>Deep-cultivation of Planctomycetes and their phenomic and genomic characterization uncovers novel biology.</title>
        <authorList>
            <person name="Wiegand S."/>
            <person name="Jogler M."/>
            <person name="Boedeker C."/>
            <person name="Pinto D."/>
            <person name="Vollmers J."/>
            <person name="Rivas-Marin E."/>
            <person name="Kohn T."/>
            <person name="Peeters S.H."/>
            <person name="Heuer A."/>
            <person name="Rast P."/>
            <person name="Oberbeckmann S."/>
            <person name="Bunk B."/>
            <person name="Jeske O."/>
            <person name="Meyerdierks A."/>
            <person name="Storesund J.E."/>
            <person name="Kallscheuer N."/>
            <person name="Luecker S."/>
            <person name="Lage O.M."/>
            <person name="Pohl T."/>
            <person name="Merkel B.J."/>
            <person name="Hornburger P."/>
            <person name="Mueller R.-W."/>
            <person name="Bruemmer F."/>
            <person name="Labrenz M."/>
            <person name="Spormann A.M."/>
            <person name="Op Den Camp H."/>
            <person name="Overmann J."/>
            <person name="Amann R."/>
            <person name="Jetten M.S.M."/>
            <person name="Mascher T."/>
            <person name="Medema M.H."/>
            <person name="Devos D.P."/>
            <person name="Kaster A.-K."/>
            <person name="Ovreas L."/>
            <person name="Rohde M."/>
            <person name="Galperin M.Y."/>
            <person name="Jogler C."/>
        </authorList>
    </citation>
    <scope>NUCLEOTIDE SEQUENCE [LARGE SCALE GENOMIC DNA]</scope>
    <source>
        <strain evidence="1 2">Poly41</strain>
    </source>
</reference>
<evidence type="ECO:0000313" key="2">
    <source>
        <dbReference type="Proteomes" id="UP000319143"/>
    </source>
</evidence>
<sequence>MHLRIDVIQLLSQRGNVIQTGLTWHVRLACTTDCIGQ</sequence>
<gene>
    <name evidence="1" type="ORF">Poly41_70090</name>
</gene>
<keyword evidence="2" id="KW-1185">Reference proteome</keyword>
<name>A0A5C6CVS9_9BACT</name>
<evidence type="ECO:0000313" key="1">
    <source>
        <dbReference type="EMBL" id="TWU27935.1"/>
    </source>
</evidence>
<protein>
    <submittedName>
        <fullName evidence="1">Uncharacterized protein</fullName>
    </submittedName>
</protein>
<comment type="caution">
    <text evidence="1">The sequence shown here is derived from an EMBL/GenBank/DDBJ whole genome shotgun (WGS) entry which is preliminary data.</text>
</comment>